<dbReference type="PANTHER" id="PTHR22572">
    <property type="entry name" value="SUGAR-1-PHOSPHATE GUANYL TRANSFERASE"/>
    <property type="match status" value="1"/>
</dbReference>
<dbReference type="RefSeq" id="WP_237868419.1">
    <property type="nucleotide sequence ID" value="NZ_JAKLTR010000002.1"/>
</dbReference>
<keyword evidence="3 5" id="KW-0378">Hydrolase</keyword>
<dbReference type="CDD" id="cd06915">
    <property type="entry name" value="NTP_transferase_WcbM_like"/>
    <property type="match status" value="1"/>
</dbReference>
<evidence type="ECO:0000256" key="1">
    <source>
        <dbReference type="ARBA" id="ARBA00022490"/>
    </source>
</evidence>
<dbReference type="InterPro" id="IPR036412">
    <property type="entry name" value="HAD-like_sf"/>
</dbReference>
<dbReference type="EMBL" id="JAKLTR010000002">
    <property type="protein sequence ID" value="MCG2613190.1"/>
    <property type="molecule type" value="Genomic_DNA"/>
</dbReference>
<dbReference type="SUPFAM" id="SSF53448">
    <property type="entry name" value="Nucleotide-diphospho-sugar transferases"/>
    <property type="match status" value="1"/>
</dbReference>
<keyword evidence="2" id="KW-0479">Metal-binding</keyword>
<dbReference type="InterPro" id="IPR006543">
    <property type="entry name" value="Histidinol-phos"/>
</dbReference>
<gene>
    <name evidence="5" type="ORF">LZZ85_02825</name>
</gene>
<dbReference type="Pfam" id="PF13242">
    <property type="entry name" value="Hydrolase_like"/>
    <property type="match status" value="1"/>
</dbReference>
<feature type="domain" description="Nucleotidyl transferase" evidence="4">
    <location>
        <begin position="5"/>
        <end position="230"/>
    </location>
</feature>
<dbReference type="Gene3D" id="3.90.550.10">
    <property type="entry name" value="Spore Coat Polysaccharide Biosynthesis Protein SpsA, Chain A"/>
    <property type="match status" value="1"/>
</dbReference>
<proteinExistence type="predicted"/>
<dbReference type="InterPro" id="IPR005835">
    <property type="entry name" value="NTP_transferase_dom"/>
</dbReference>
<dbReference type="InterPro" id="IPR050486">
    <property type="entry name" value="Mannose-1P_guanyltransferase"/>
</dbReference>
<dbReference type="InterPro" id="IPR006549">
    <property type="entry name" value="HAD-SF_hydro_IIIA"/>
</dbReference>
<dbReference type="InterPro" id="IPR023214">
    <property type="entry name" value="HAD_sf"/>
</dbReference>
<dbReference type="GO" id="GO:0016787">
    <property type="term" value="F:hydrolase activity"/>
    <property type="evidence" value="ECO:0007669"/>
    <property type="project" value="UniProtKB-KW"/>
</dbReference>
<protein>
    <submittedName>
        <fullName evidence="5">HAD-IIIA family hydrolase</fullName>
    </submittedName>
</protein>
<name>A0ABS9KLK0_9BACT</name>
<accession>A0ABS9KLK0</accession>
<dbReference type="SUPFAM" id="SSF56784">
    <property type="entry name" value="HAD-like"/>
    <property type="match status" value="1"/>
</dbReference>
<sequence>MIQQAIILAGGLGTRLREAVPDLPKCMAPVAGRPFIYHVINFLQQQGITSFIFSLGYKHEVIEQYLKDEFPALKYECVIETEPLGTGGAIQLACKHATEKQVLVTNGDTLFKIDIAQLSAFHQSKNSECTLALKPMQNFDRYGMVAVNNHGIVESFKEKQFYKEGLINGGTYLLNVDAFLAHGFPLKFSFEKDYLEKSTSTGKLAALAQDAYFIDIGIPEDFNRAQNELKHRNLQLSDIDKNWTLFLDRDGVINEDKPGSYIFSTDEFVFMEGGPELFKTLAERFKYIVVATNQRGVGRGLMTEDTLKEIHHKMKTAIVNAGGKLDAIYYATSIHNNDQFRKPNPGMGLQAKKDLSNVDLHRSVMIGNNVSDMQFGRAAGMYTVFLTTTNKEIRLPHPDIDLIFNSLKDFVKALAETA</sequence>
<dbReference type="Pfam" id="PF00483">
    <property type="entry name" value="NTP_transferase"/>
    <property type="match status" value="1"/>
</dbReference>
<dbReference type="InterPro" id="IPR029044">
    <property type="entry name" value="Nucleotide-diphossugar_trans"/>
</dbReference>
<evidence type="ECO:0000259" key="4">
    <source>
        <dbReference type="Pfam" id="PF00483"/>
    </source>
</evidence>
<evidence type="ECO:0000256" key="3">
    <source>
        <dbReference type="ARBA" id="ARBA00022801"/>
    </source>
</evidence>
<reference evidence="5" key="1">
    <citation type="submission" date="2022-01" db="EMBL/GenBank/DDBJ databases">
        <authorList>
            <person name="Jo J.-H."/>
            <person name="Im W.-T."/>
        </authorList>
    </citation>
    <scope>NUCLEOTIDE SEQUENCE</scope>
    <source>
        <strain evidence="5">NA20</strain>
    </source>
</reference>
<dbReference type="Gene3D" id="3.40.50.1000">
    <property type="entry name" value="HAD superfamily/HAD-like"/>
    <property type="match status" value="1"/>
</dbReference>
<dbReference type="NCBIfam" id="TIGR01656">
    <property type="entry name" value="Histidinol-ppas"/>
    <property type="match status" value="1"/>
</dbReference>
<comment type="caution">
    <text evidence="5">The sequence shown here is derived from an EMBL/GenBank/DDBJ whole genome shotgun (WGS) entry which is preliminary data.</text>
</comment>
<dbReference type="Proteomes" id="UP001165367">
    <property type="component" value="Unassembled WGS sequence"/>
</dbReference>
<keyword evidence="6" id="KW-1185">Reference proteome</keyword>
<organism evidence="5 6">
    <name type="scientific">Terrimonas ginsenosidimutans</name>
    <dbReference type="NCBI Taxonomy" id="2908004"/>
    <lineage>
        <taxon>Bacteria</taxon>
        <taxon>Pseudomonadati</taxon>
        <taxon>Bacteroidota</taxon>
        <taxon>Chitinophagia</taxon>
        <taxon>Chitinophagales</taxon>
        <taxon>Chitinophagaceae</taxon>
        <taxon>Terrimonas</taxon>
    </lineage>
</organism>
<evidence type="ECO:0000313" key="5">
    <source>
        <dbReference type="EMBL" id="MCG2613190.1"/>
    </source>
</evidence>
<evidence type="ECO:0000313" key="6">
    <source>
        <dbReference type="Proteomes" id="UP001165367"/>
    </source>
</evidence>
<evidence type="ECO:0000256" key="2">
    <source>
        <dbReference type="ARBA" id="ARBA00022723"/>
    </source>
</evidence>
<keyword evidence="1" id="KW-0963">Cytoplasm</keyword>
<dbReference type="NCBIfam" id="TIGR01662">
    <property type="entry name" value="HAD-SF-IIIA"/>
    <property type="match status" value="1"/>
</dbReference>